<dbReference type="AlphaFoldDB" id="A0A2N5NT62"/>
<accession>A0A2N5NT62</accession>
<dbReference type="InterPro" id="IPR013022">
    <property type="entry name" value="Xyl_isomerase-like_TIM-brl"/>
</dbReference>
<reference evidence="2" key="1">
    <citation type="submission" date="2022-12" db="EMBL/GenBank/DDBJ databases">
        <title>Genome of R. gnavus strain RSHDN_120.</title>
        <authorList>
            <person name="Abdugheni R."/>
        </authorList>
    </citation>
    <scope>NUCLEOTIDE SEQUENCE</scope>
    <source>
        <strain evidence="2">RSHDN_120</strain>
    </source>
</reference>
<dbReference type="GeneID" id="57433335"/>
<dbReference type="InterPro" id="IPR036237">
    <property type="entry name" value="Xyl_isomerase-like_sf"/>
</dbReference>
<organism evidence="2 3">
    <name type="scientific">Mediterraneibacter gnavus</name>
    <name type="common">Ruminococcus gnavus</name>
    <dbReference type="NCBI Taxonomy" id="33038"/>
    <lineage>
        <taxon>Bacteria</taxon>
        <taxon>Bacillati</taxon>
        <taxon>Bacillota</taxon>
        <taxon>Clostridia</taxon>
        <taxon>Lachnospirales</taxon>
        <taxon>Lachnospiraceae</taxon>
        <taxon>Mediterraneibacter</taxon>
    </lineage>
</organism>
<evidence type="ECO:0000313" key="2">
    <source>
        <dbReference type="EMBL" id="MDE1202913.1"/>
    </source>
</evidence>
<dbReference type="Proteomes" id="UP001149331">
    <property type="component" value="Unassembled WGS sequence"/>
</dbReference>
<proteinExistence type="predicted"/>
<comment type="caution">
    <text evidence="2">The sequence shown here is derived from an EMBL/GenBank/DDBJ whole genome shotgun (WGS) entry which is preliminary data.</text>
</comment>
<sequence>MSIITMDQIAVMSVQYVHYTFDYYLDSMHQCGIKNLDLWGGSPHYCRLDYLTSSSAERKLLEMRRKAESLGMKYVMYTPETLGYPYSFSAPEQPIRDRTVDYFDMAMDDALTLGTNRVFMNSGCGPLDIPREDSWKRAVETIHKICEMAEKRGISILLEQLQPYESNLLVNLPQMKEMLNEVHSPALKTCVDLIAMEVAGENLEDYYNVLGEDTIQFIHYADGDPSGHFILGDGNLPLKEYLNILEKHNYTGIVDLEINDSIYWDDPHTSVQRSVNYLKENLLIK</sequence>
<dbReference type="EMBL" id="JAPZEG010000005">
    <property type="protein sequence ID" value="MDE1202913.1"/>
    <property type="molecule type" value="Genomic_DNA"/>
</dbReference>
<dbReference type="InterPro" id="IPR050312">
    <property type="entry name" value="IolE/XylAMocC-like"/>
</dbReference>
<dbReference type="Pfam" id="PF01261">
    <property type="entry name" value="AP_endonuc_2"/>
    <property type="match status" value="1"/>
</dbReference>
<feature type="domain" description="Xylose isomerase-like TIM barrel" evidence="1">
    <location>
        <begin position="56"/>
        <end position="280"/>
    </location>
</feature>
<gene>
    <name evidence="2" type="ORF">O4N78_04870</name>
</gene>
<evidence type="ECO:0000313" key="3">
    <source>
        <dbReference type="Proteomes" id="UP001149331"/>
    </source>
</evidence>
<protein>
    <submittedName>
        <fullName evidence="2">TIM barrel protein</fullName>
    </submittedName>
</protein>
<dbReference type="PANTHER" id="PTHR12110">
    <property type="entry name" value="HYDROXYPYRUVATE ISOMERASE"/>
    <property type="match status" value="1"/>
</dbReference>
<dbReference type="RefSeq" id="WP_004841889.1">
    <property type="nucleotide sequence ID" value="NZ_CAXSNP010000009.1"/>
</dbReference>
<dbReference type="SUPFAM" id="SSF51658">
    <property type="entry name" value="Xylose isomerase-like"/>
    <property type="match status" value="1"/>
</dbReference>
<name>A0A2N5NT62_MEDGN</name>
<evidence type="ECO:0000259" key="1">
    <source>
        <dbReference type="Pfam" id="PF01261"/>
    </source>
</evidence>
<dbReference type="Gene3D" id="3.20.20.150">
    <property type="entry name" value="Divalent-metal-dependent TIM barrel enzymes"/>
    <property type="match status" value="1"/>
</dbReference>